<dbReference type="RefSeq" id="WP_114298251.1">
    <property type="nucleotide sequence ID" value="NZ_QPJT01000014.1"/>
</dbReference>
<keyword evidence="2" id="KW-0238">DNA-binding</keyword>
<keyword evidence="1" id="KW-0805">Transcription regulation</keyword>
<dbReference type="AlphaFoldDB" id="A0A369B553"/>
<dbReference type="InterPro" id="IPR011256">
    <property type="entry name" value="Reg_factor_effector_dom_sf"/>
</dbReference>
<dbReference type="PANTHER" id="PTHR47504:SF5">
    <property type="entry name" value="RIGHT ORIGIN-BINDING PROTEIN"/>
    <property type="match status" value="1"/>
</dbReference>
<evidence type="ECO:0000256" key="2">
    <source>
        <dbReference type="ARBA" id="ARBA00023125"/>
    </source>
</evidence>
<dbReference type="InterPro" id="IPR050959">
    <property type="entry name" value="MarA-like"/>
</dbReference>
<dbReference type="InterPro" id="IPR029441">
    <property type="entry name" value="Cass2"/>
</dbReference>
<dbReference type="OrthoDB" id="45544at2"/>
<reference evidence="5 6" key="1">
    <citation type="submission" date="2018-07" db="EMBL/GenBank/DDBJ databases">
        <title>Genomic Encyclopedia of Type Strains, Phase IV (KMG-IV): sequencing the most valuable type-strain genomes for metagenomic binning, comparative biology and taxonomic classification.</title>
        <authorList>
            <person name="Goeker M."/>
        </authorList>
    </citation>
    <scope>NUCLEOTIDE SEQUENCE [LARGE SCALE GENOMIC DNA]</scope>
    <source>
        <strain evidence="5 6">DSM 27016</strain>
    </source>
</reference>
<evidence type="ECO:0000256" key="3">
    <source>
        <dbReference type="ARBA" id="ARBA00023163"/>
    </source>
</evidence>
<dbReference type="EMBL" id="QPJT01000014">
    <property type="protein sequence ID" value="RCX14814.1"/>
    <property type="molecule type" value="Genomic_DNA"/>
</dbReference>
<protein>
    <submittedName>
        <fullName evidence="5">AraC family transcriptional regulator</fullName>
    </submittedName>
</protein>
<dbReference type="Gene3D" id="1.10.10.60">
    <property type="entry name" value="Homeodomain-like"/>
    <property type="match status" value="2"/>
</dbReference>
<comment type="caution">
    <text evidence="5">The sequence shown here is derived from an EMBL/GenBank/DDBJ whole genome shotgun (WGS) entry which is preliminary data.</text>
</comment>
<dbReference type="GO" id="GO:0003700">
    <property type="term" value="F:DNA-binding transcription factor activity"/>
    <property type="evidence" value="ECO:0007669"/>
    <property type="project" value="InterPro"/>
</dbReference>
<dbReference type="Proteomes" id="UP000253034">
    <property type="component" value="Unassembled WGS sequence"/>
</dbReference>
<keyword evidence="6" id="KW-1185">Reference proteome</keyword>
<organism evidence="5 6">
    <name type="scientific">Anaerobacterium chartisolvens</name>
    <dbReference type="NCBI Taxonomy" id="1297424"/>
    <lineage>
        <taxon>Bacteria</taxon>
        <taxon>Bacillati</taxon>
        <taxon>Bacillota</taxon>
        <taxon>Clostridia</taxon>
        <taxon>Eubacteriales</taxon>
        <taxon>Oscillospiraceae</taxon>
        <taxon>Anaerobacterium</taxon>
    </lineage>
</organism>
<dbReference type="PROSITE" id="PS01124">
    <property type="entry name" value="HTH_ARAC_FAMILY_2"/>
    <property type="match status" value="1"/>
</dbReference>
<name>A0A369B553_9FIRM</name>
<feature type="domain" description="HTH araC/xylS-type" evidence="4">
    <location>
        <begin position="8"/>
        <end position="106"/>
    </location>
</feature>
<keyword evidence="3" id="KW-0804">Transcription</keyword>
<dbReference type="InterPro" id="IPR009057">
    <property type="entry name" value="Homeodomain-like_sf"/>
</dbReference>
<evidence type="ECO:0000313" key="6">
    <source>
        <dbReference type="Proteomes" id="UP000253034"/>
    </source>
</evidence>
<dbReference type="PANTHER" id="PTHR47504">
    <property type="entry name" value="RIGHT ORIGIN-BINDING PROTEIN"/>
    <property type="match status" value="1"/>
</dbReference>
<dbReference type="SMART" id="SM00871">
    <property type="entry name" value="AraC_E_bind"/>
    <property type="match status" value="1"/>
</dbReference>
<sequence>MNIKEVIEACIFYIENNIYNKISLDDLSQYTGTSKFYLHRAFKALTGENLMDYIQSRKLTSSINELANTNKRIIDIALDYGFEYEQSYIRAFRKRFGHTPLKVRNDRISVIIKEKININHFLAVNNTVTYKPFFVFRQKFNLVGNKHIIFSKSGDRTANEYGKNFFYNCRQTIENPVNPHVYFGYTDWSKNDDGYIYYMPSLEVNDLSVIPDGMAGISIPAHKYVVFRFVGFFRPDAINGRQVGRLLVHMYSRWIFQSGFKFADTFRFEYIDTSLSKDNYCELDIYQPIVEIE</sequence>
<dbReference type="PROSITE" id="PS00041">
    <property type="entry name" value="HTH_ARAC_FAMILY_1"/>
    <property type="match status" value="1"/>
</dbReference>
<dbReference type="InterPro" id="IPR018062">
    <property type="entry name" value="HTH_AraC-typ_CS"/>
</dbReference>
<dbReference type="Pfam" id="PF14526">
    <property type="entry name" value="Cass2"/>
    <property type="match status" value="1"/>
</dbReference>
<dbReference type="InterPro" id="IPR010499">
    <property type="entry name" value="AraC_E-bd"/>
</dbReference>
<dbReference type="Pfam" id="PF12833">
    <property type="entry name" value="HTH_18"/>
    <property type="match status" value="1"/>
</dbReference>
<dbReference type="GO" id="GO:0043565">
    <property type="term" value="F:sequence-specific DNA binding"/>
    <property type="evidence" value="ECO:0007669"/>
    <property type="project" value="InterPro"/>
</dbReference>
<evidence type="ECO:0000256" key="1">
    <source>
        <dbReference type="ARBA" id="ARBA00023015"/>
    </source>
</evidence>
<dbReference type="SUPFAM" id="SSF55136">
    <property type="entry name" value="Probable bacterial effector-binding domain"/>
    <property type="match status" value="1"/>
</dbReference>
<proteinExistence type="predicted"/>
<dbReference type="Gene3D" id="3.20.80.10">
    <property type="entry name" value="Regulatory factor, effector binding domain"/>
    <property type="match status" value="1"/>
</dbReference>
<accession>A0A369B553</accession>
<dbReference type="InterPro" id="IPR018060">
    <property type="entry name" value="HTH_AraC"/>
</dbReference>
<gene>
    <name evidence="5" type="ORF">DFR58_11448</name>
</gene>
<dbReference type="SUPFAM" id="SSF46689">
    <property type="entry name" value="Homeodomain-like"/>
    <property type="match status" value="2"/>
</dbReference>
<dbReference type="SMART" id="SM00342">
    <property type="entry name" value="HTH_ARAC"/>
    <property type="match status" value="1"/>
</dbReference>
<evidence type="ECO:0000313" key="5">
    <source>
        <dbReference type="EMBL" id="RCX14814.1"/>
    </source>
</evidence>
<evidence type="ECO:0000259" key="4">
    <source>
        <dbReference type="PROSITE" id="PS01124"/>
    </source>
</evidence>